<feature type="binding site" evidence="9">
    <location>
        <begin position="159"/>
        <end position="161"/>
    </location>
    <ligand>
        <name>NAD(+)</name>
        <dbReference type="ChEBI" id="CHEBI:57540"/>
    </ligand>
</feature>
<dbReference type="PIRSF" id="PIRSF000102">
    <property type="entry name" value="Lac_mal_DH"/>
    <property type="match status" value="1"/>
</dbReference>
<feature type="binding site" evidence="8">
    <location>
        <position position="129"/>
    </location>
    <ligand>
        <name>substrate</name>
    </ligand>
</feature>
<evidence type="ECO:0000256" key="7">
    <source>
        <dbReference type="PIRSR" id="PIRSR000102-1"/>
    </source>
</evidence>
<dbReference type="EMBL" id="FNPH01000003">
    <property type="protein sequence ID" value="SDY74490.1"/>
    <property type="molecule type" value="Genomic_DNA"/>
</dbReference>
<dbReference type="NCBIfam" id="TIGR01763">
    <property type="entry name" value="MalateDH_bact"/>
    <property type="match status" value="1"/>
</dbReference>
<dbReference type="FunFam" id="3.40.50.720:FF:000018">
    <property type="entry name" value="Malate dehydrogenase"/>
    <property type="match status" value="1"/>
</dbReference>
<protein>
    <recommendedName>
        <fullName evidence="2">L-lactate dehydrogenase</fullName>
        <ecNumber evidence="2">1.1.1.27</ecNumber>
    </recommendedName>
</protein>
<dbReference type="Gene3D" id="3.90.110.10">
    <property type="entry name" value="Lactate dehydrogenase/glycoside hydrolase, family 4, C-terminal"/>
    <property type="match status" value="1"/>
</dbReference>
<dbReference type="PANTHER" id="PTHR43128">
    <property type="entry name" value="L-2-HYDROXYCARBOXYLATE DEHYDROGENASE (NAD(P)(+))"/>
    <property type="match status" value="1"/>
</dbReference>
<dbReference type="InterPro" id="IPR022383">
    <property type="entry name" value="Lactate/malate_DH_C"/>
</dbReference>
<feature type="binding site" evidence="9">
    <location>
        <position position="136"/>
    </location>
    <ligand>
        <name>NAD(+)</name>
        <dbReference type="ChEBI" id="CHEBI:57540"/>
    </ligand>
</feature>
<comment type="similarity">
    <text evidence="1">Belongs to the LDH/MDH superfamily. LDH family.</text>
</comment>
<evidence type="ECO:0000256" key="4">
    <source>
        <dbReference type="ARBA" id="ARBA00023002"/>
    </source>
</evidence>
<keyword evidence="3" id="KW-0816">Tricarboxylic acid cycle</keyword>
<evidence type="ECO:0000256" key="3">
    <source>
        <dbReference type="ARBA" id="ARBA00022532"/>
    </source>
</evidence>
<dbReference type="Pfam" id="PF00056">
    <property type="entry name" value="Ldh_1_N"/>
    <property type="match status" value="1"/>
</dbReference>
<reference evidence="14" key="1">
    <citation type="submission" date="2016-10" db="EMBL/GenBank/DDBJ databases">
        <authorList>
            <person name="Varghese N."/>
            <person name="Submissions S."/>
        </authorList>
    </citation>
    <scope>NUCLEOTIDE SEQUENCE [LARGE SCALE GENOMIC DNA]</scope>
    <source>
        <strain evidence="14">DSM 45245</strain>
    </source>
</reference>
<dbReference type="STRING" id="405436.SAMN05444365_103326"/>
<feature type="binding site" evidence="9">
    <location>
        <begin position="43"/>
        <end position="48"/>
    </location>
    <ligand>
        <name>NAD(+)</name>
        <dbReference type="ChEBI" id="CHEBI:57540"/>
    </ligand>
</feature>
<accession>A0A1H3MCN8</accession>
<dbReference type="PRINTS" id="PR00086">
    <property type="entry name" value="LLDHDRGNASE"/>
</dbReference>
<sequence>MITVKRAAALTGPAVIRLIPSGTEPRPVTGSETIMGKKVTVVGAGFYGSTTAQRLAEYDIFDTVVLTDIVEGKPEGLALDMNQSRAVEGFETKVVGVTTGPNGEGYEAIEGSDIVVITAGLPRKPGMSRMDLLEVNAKIVRGVSENVAKYAPNAVVIVVSNPLDEMTALAQLATQFPKNRVLGQAGMLDTARFTNFVAETLAVPVASVKTLTLGSHGDTMVPVPSRSSVDGKPLAEVLPADKIEELVVRTRNGGAEVVALLKTGSAYYAPSAAAARMAKAVAEDSGAVMPVCAWVDGEYGISGVYLGVEAEIGAEGVKRVVETDLTESELAALKEAAEAVRAKQADVAGL</sequence>
<dbReference type="Gene3D" id="3.40.50.720">
    <property type="entry name" value="NAD(P)-binding Rossmann-like Domain"/>
    <property type="match status" value="1"/>
</dbReference>
<evidence type="ECO:0000256" key="6">
    <source>
        <dbReference type="ARBA" id="ARBA00049258"/>
    </source>
</evidence>
<dbReference type="Pfam" id="PF02866">
    <property type="entry name" value="Ldh_1_C"/>
    <property type="match status" value="1"/>
</dbReference>
<dbReference type="Proteomes" id="UP000242415">
    <property type="component" value="Unassembled WGS sequence"/>
</dbReference>
<gene>
    <name evidence="13" type="ORF">SAMN05444365_103326</name>
</gene>
<feature type="binding site" evidence="8">
    <location>
        <position position="123"/>
    </location>
    <ligand>
        <name>substrate</name>
    </ligand>
</feature>
<dbReference type="EC" id="1.1.1.27" evidence="2"/>
<evidence type="ECO:0000256" key="8">
    <source>
        <dbReference type="PIRSR" id="PIRSR000102-2"/>
    </source>
</evidence>
<evidence type="ECO:0000259" key="11">
    <source>
        <dbReference type="Pfam" id="PF00056"/>
    </source>
</evidence>
<dbReference type="InterPro" id="IPR001236">
    <property type="entry name" value="Lactate/malate_DH_N"/>
</dbReference>
<feature type="binding site" evidence="9">
    <location>
        <position position="68"/>
    </location>
    <ligand>
        <name>NAD(+)</name>
        <dbReference type="ChEBI" id="CHEBI:57540"/>
    </ligand>
</feature>
<dbReference type="InterPro" id="IPR001557">
    <property type="entry name" value="L-lactate/malate_DH"/>
</dbReference>
<dbReference type="GO" id="GO:0006089">
    <property type="term" value="P:lactate metabolic process"/>
    <property type="evidence" value="ECO:0007669"/>
    <property type="project" value="TreeGrafter"/>
</dbReference>
<keyword evidence="5 9" id="KW-0520">NAD</keyword>
<dbReference type="PANTHER" id="PTHR43128:SF16">
    <property type="entry name" value="L-LACTATE DEHYDROGENASE"/>
    <property type="match status" value="1"/>
</dbReference>
<dbReference type="GO" id="GO:0004459">
    <property type="term" value="F:L-lactate dehydrogenase (NAD+) activity"/>
    <property type="evidence" value="ECO:0007669"/>
    <property type="project" value="UniProtKB-EC"/>
</dbReference>
<organism evidence="13 14">
    <name type="scientific">Micromonospora pattaloongensis</name>
    <dbReference type="NCBI Taxonomy" id="405436"/>
    <lineage>
        <taxon>Bacteria</taxon>
        <taxon>Bacillati</taxon>
        <taxon>Actinomycetota</taxon>
        <taxon>Actinomycetes</taxon>
        <taxon>Micromonosporales</taxon>
        <taxon>Micromonosporaceae</taxon>
        <taxon>Micromonospora</taxon>
    </lineage>
</organism>
<evidence type="ECO:0000256" key="10">
    <source>
        <dbReference type="RuleBase" id="RU003369"/>
    </source>
</evidence>
<dbReference type="SUPFAM" id="SSF51735">
    <property type="entry name" value="NAD(P)-binding Rossmann-fold domains"/>
    <property type="match status" value="1"/>
</dbReference>
<keyword evidence="4 10" id="KW-0560">Oxidoreductase</keyword>
<feature type="active site" description="Proton acceptor" evidence="7">
    <location>
        <position position="216"/>
    </location>
</feature>
<name>A0A1H3MCN8_9ACTN</name>
<evidence type="ECO:0000256" key="9">
    <source>
        <dbReference type="PIRSR" id="PIRSR000102-3"/>
    </source>
</evidence>
<dbReference type="NCBIfam" id="NF004863">
    <property type="entry name" value="PRK06223.1"/>
    <property type="match status" value="1"/>
</dbReference>
<proteinExistence type="inferred from homology"/>
<dbReference type="InterPro" id="IPR036291">
    <property type="entry name" value="NAD(P)-bd_dom_sf"/>
</dbReference>
<dbReference type="InterPro" id="IPR011275">
    <property type="entry name" value="Malate_DH_type3"/>
</dbReference>
<dbReference type="CDD" id="cd01339">
    <property type="entry name" value="LDH-like_MDH"/>
    <property type="match status" value="1"/>
</dbReference>
<comment type="catalytic activity">
    <reaction evidence="6">
        <text>(S)-lactate + NAD(+) = pyruvate + NADH + H(+)</text>
        <dbReference type="Rhea" id="RHEA:23444"/>
        <dbReference type="ChEBI" id="CHEBI:15361"/>
        <dbReference type="ChEBI" id="CHEBI:15378"/>
        <dbReference type="ChEBI" id="CHEBI:16651"/>
        <dbReference type="ChEBI" id="CHEBI:57540"/>
        <dbReference type="ChEBI" id="CHEBI:57945"/>
        <dbReference type="EC" id="1.1.1.27"/>
    </reaction>
</comment>
<keyword evidence="14" id="KW-1185">Reference proteome</keyword>
<evidence type="ECO:0000313" key="13">
    <source>
        <dbReference type="EMBL" id="SDY74490.1"/>
    </source>
</evidence>
<dbReference type="SUPFAM" id="SSF56327">
    <property type="entry name" value="LDH C-terminal domain-like"/>
    <property type="match status" value="1"/>
</dbReference>
<evidence type="ECO:0000259" key="12">
    <source>
        <dbReference type="Pfam" id="PF02866"/>
    </source>
</evidence>
<evidence type="ECO:0000256" key="2">
    <source>
        <dbReference type="ARBA" id="ARBA00012967"/>
    </source>
</evidence>
<dbReference type="GO" id="GO:0006099">
    <property type="term" value="P:tricarboxylic acid cycle"/>
    <property type="evidence" value="ECO:0007669"/>
    <property type="project" value="UniProtKB-KW"/>
</dbReference>
<dbReference type="InterPro" id="IPR015955">
    <property type="entry name" value="Lactate_DH/Glyco_Ohase_4_C"/>
</dbReference>
<evidence type="ECO:0000256" key="5">
    <source>
        <dbReference type="ARBA" id="ARBA00023027"/>
    </source>
</evidence>
<evidence type="ECO:0000313" key="14">
    <source>
        <dbReference type="Proteomes" id="UP000242415"/>
    </source>
</evidence>
<feature type="domain" description="Lactate/malate dehydrogenase C-terminal" evidence="12">
    <location>
        <begin position="188"/>
        <end position="343"/>
    </location>
</feature>
<feature type="domain" description="Lactate/malate dehydrogenase N-terminal" evidence="11">
    <location>
        <begin position="38"/>
        <end position="183"/>
    </location>
</feature>
<feature type="binding site" evidence="8">
    <location>
        <position position="161"/>
    </location>
    <ligand>
        <name>substrate</name>
    </ligand>
</feature>
<feature type="binding site" evidence="8">
    <location>
        <position position="192"/>
    </location>
    <ligand>
        <name>substrate</name>
    </ligand>
</feature>
<evidence type="ECO:0000256" key="1">
    <source>
        <dbReference type="ARBA" id="ARBA00006054"/>
    </source>
</evidence>
<dbReference type="AlphaFoldDB" id="A0A1H3MCN8"/>